<dbReference type="CDD" id="cd07302">
    <property type="entry name" value="CHD"/>
    <property type="match status" value="1"/>
</dbReference>
<reference evidence="9 10" key="1">
    <citation type="journal article" date="2010" name="Cell">
        <title>The genome of Naegleria gruberi illuminates early eukaryotic versatility.</title>
        <authorList>
            <person name="Fritz-Laylin L.K."/>
            <person name="Prochnik S.E."/>
            <person name="Ginger M.L."/>
            <person name="Dacks J.B."/>
            <person name="Carpenter M.L."/>
            <person name="Field M.C."/>
            <person name="Kuo A."/>
            <person name="Paredez A."/>
            <person name="Chapman J."/>
            <person name="Pham J."/>
            <person name="Shu S."/>
            <person name="Neupane R."/>
            <person name="Cipriano M."/>
            <person name="Mancuso J."/>
            <person name="Tu H."/>
            <person name="Salamov A."/>
            <person name="Lindquist E."/>
            <person name="Shapiro H."/>
            <person name="Lucas S."/>
            <person name="Grigoriev I.V."/>
            <person name="Cande W.Z."/>
            <person name="Fulton C."/>
            <person name="Rokhsar D.S."/>
            <person name="Dawson S.C."/>
        </authorList>
    </citation>
    <scope>NUCLEOTIDE SEQUENCE [LARGE SCALE GENOMIC DNA]</scope>
    <source>
        <strain evidence="9 10">NEG-M</strain>
    </source>
</reference>
<dbReference type="Pfam" id="PF00211">
    <property type="entry name" value="Guanylate_cyc"/>
    <property type="match status" value="1"/>
</dbReference>
<dbReference type="InterPro" id="IPR050401">
    <property type="entry name" value="Cyclic_nucleotide_synthase"/>
</dbReference>
<evidence type="ECO:0000256" key="5">
    <source>
        <dbReference type="ARBA" id="ARBA00023136"/>
    </source>
</evidence>
<dbReference type="AlphaFoldDB" id="D2UYX6"/>
<evidence type="ECO:0000256" key="3">
    <source>
        <dbReference type="ARBA" id="ARBA00022741"/>
    </source>
</evidence>
<evidence type="ECO:0000313" key="9">
    <source>
        <dbReference type="EMBL" id="EFC50047.1"/>
    </source>
</evidence>
<keyword evidence="5" id="KW-0472">Membrane</keyword>
<dbReference type="PANTHER" id="PTHR11920">
    <property type="entry name" value="GUANYLYL CYCLASE"/>
    <property type="match status" value="1"/>
</dbReference>
<dbReference type="Gene3D" id="3.30.70.1230">
    <property type="entry name" value="Nucleotide cyclase"/>
    <property type="match status" value="1"/>
</dbReference>
<dbReference type="Proteomes" id="UP000006671">
    <property type="component" value="Unassembled WGS sequence"/>
</dbReference>
<comment type="subcellular location">
    <subcellularLocation>
        <location evidence="1">Membrane</location>
    </subcellularLocation>
</comment>
<dbReference type="VEuPathDB" id="AmoebaDB:NAEGRDRAFT_61737"/>
<dbReference type="InParanoid" id="D2UYX6"/>
<evidence type="ECO:0000256" key="1">
    <source>
        <dbReference type="ARBA" id="ARBA00004370"/>
    </source>
</evidence>
<name>D2UYX6_NAEGR</name>
<dbReference type="GO" id="GO:0005886">
    <property type="term" value="C:plasma membrane"/>
    <property type="evidence" value="ECO:0007669"/>
    <property type="project" value="TreeGrafter"/>
</dbReference>
<keyword evidence="4" id="KW-1133">Transmembrane helix</keyword>
<dbReference type="PANTHER" id="PTHR11920:SF335">
    <property type="entry name" value="GUANYLATE CYCLASE"/>
    <property type="match status" value="1"/>
</dbReference>
<evidence type="ECO:0000259" key="8">
    <source>
        <dbReference type="PROSITE" id="PS50125"/>
    </source>
</evidence>
<dbReference type="InterPro" id="IPR018297">
    <property type="entry name" value="A/G_cyclase_CS"/>
</dbReference>
<evidence type="ECO:0000256" key="7">
    <source>
        <dbReference type="RuleBase" id="RU000405"/>
    </source>
</evidence>
<keyword evidence="6 7" id="KW-0456">Lyase</keyword>
<keyword evidence="2" id="KW-0812">Transmembrane</keyword>
<dbReference type="InterPro" id="IPR029787">
    <property type="entry name" value="Nucleotide_cyclase"/>
</dbReference>
<dbReference type="PROSITE" id="PS00452">
    <property type="entry name" value="GUANYLATE_CYCLASE_1"/>
    <property type="match status" value="1"/>
</dbReference>
<dbReference type="GO" id="GO:0004016">
    <property type="term" value="F:adenylate cyclase activity"/>
    <property type="evidence" value="ECO:0007669"/>
    <property type="project" value="TreeGrafter"/>
</dbReference>
<dbReference type="InterPro" id="IPR001054">
    <property type="entry name" value="A/G_cyclase"/>
</dbReference>
<organism evidence="10">
    <name type="scientific">Naegleria gruberi</name>
    <name type="common">Amoeba</name>
    <dbReference type="NCBI Taxonomy" id="5762"/>
    <lineage>
        <taxon>Eukaryota</taxon>
        <taxon>Discoba</taxon>
        <taxon>Heterolobosea</taxon>
        <taxon>Tetramitia</taxon>
        <taxon>Eutetramitia</taxon>
        <taxon>Vahlkampfiidae</taxon>
        <taxon>Naegleria</taxon>
    </lineage>
</organism>
<comment type="similarity">
    <text evidence="7">Belongs to the adenylyl cyclase class-4/guanylyl cyclase family.</text>
</comment>
<feature type="domain" description="Guanylate cyclase" evidence="8">
    <location>
        <begin position="1"/>
        <end position="132"/>
    </location>
</feature>
<dbReference type="GeneID" id="8858944"/>
<dbReference type="SUPFAM" id="SSF55073">
    <property type="entry name" value="Nucleotide cyclase"/>
    <property type="match status" value="1"/>
</dbReference>
<keyword evidence="10" id="KW-1185">Reference proteome</keyword>
<dbReference type="GO" id="GO:0000166">
    <property type="term" value="F:nucleotide binding"/>
    <property type="evidence" value="ECO:0007669"/>
    <property type="project" value="UniProtKB-KW"/>
</dbReference>
<dbReference type="KEGG" id="ngr:NAEGRDRAFT_61737"/>
<dbReference type="RefSeq" id="XP_002682791.1">
    <property type="nucleotide sequence ID" value="XM_002682745.1"/>
</dbReference>
<proteinExistence type="inferred from homology"/>
<gene>
    <name evidence="9" type="ORF">NAEGRDRAFT_61737</name>
</gene>
<dbReference type="EMBL" id="GG738846">
    <property type="protein sequence ID" value="EFC50047.1"/>
    <property type="molecule type" value="Genomic_DNA"/>
</dbReference>
<dbReference type="GO" id="GO:0007168">
    <property type="term" value="P:receptor guanylyl cyclase signaling pathway"/>
    <property type="evidence" value="ECO:0007669"/>
    <property type="project" value="TreeGrafter"/>
</dbReference>
<protein>
    <submittedName>
        <fullName evidence="9">Predicted protein</fullName>
    </submittedName>
</protein>
<evidence type="ECO:0000256" key="2">
    <source>
        <dbReference type="ARBA" id="ARBA00022692"/>
    </source>
</evidence>
<evidence type="ECO:0000313" key="10">
    <source>
        <dbReference type="Proteomes" id="UP000006671"/>
    </source>
</evidence>
<dbReference type="SMART" id="SM00044">
    <property type="entry name" value="CYCc"/>
    <property type="match status" value="1"/>
</dbReference>
<dbReference type="OrthoDB" id="10261550at2759"/>
<accession>D2UYX6</accession>
<evidence type="ECO:0000256" key="4">
    <source>
        <dbReference type="ARBA" id="ARBA00022989"/>
    </source>
</evidence>
<evidence type="ECO:0000256" key="6">
    <source>
        <dbReference type="ARBA" id="ARBA00023239"/>
    </source>
</evidence>
<dbReference type="GO" id="GO:0001653">
    <property type="term" value="F:peptide receptor activity"/>
    <property type="evidence" value="ECO:0007669"/>
    <property type="project" value="TreeGrafter"/>
</dbReference>
<keyword evidence="3" id="KW-0547">Nucleotide-binding</keyword>
<sequence length="216" mass="24290">MQPTDLVKMLNSIVNGFDVLTEKYELEKIKTIGDAYFLVGGLHNSQSDHPERVLKFAIDAFGVIHQYNKNKVVETEDINIRYVLIGDGNIINQIHSYRVGINTGSVVAGVIGSKKFAYDLWGDAINVASRMESTGVAGTIQISRSTYERVFDLGYEFEEREVDAKGKGIVKTYLMNPKHLMSVNYSHILTTQQSLQDVMKSQQSMFALSTIREKDE</sequence>
<dbReference type="eggNOG" id="KOG3618">
    <property type="taxonomic scope" value="Eukaryota"/>
</dbReference>
<dbReference type="STRING" id="5762.D2UYX6"/>
<dbReference type="PROSITE" id="PS50125">
    <property type="entry name" value="GUANYLATE_CYCLASE_2"/>
    <property type="match status" value="1"/>
</dbReference>
<dbReference type="GO" id="GO:0035556">
    <property type="term" value="P:intracellular signal transduction"/>
    <property type="evidence" value="ECO:0007669"/>
    <property type="project" value="InterPro"/>
</dbReference>
<dbReference type="GO" id="GO:0004383">
    <property type="term" value="F:guanylate cyclase activity"/>
    <property type="evidence" value="ECO:0007669"/>
    <property type="project" value="TreeGrafter"/>
</dbReference>